<keyword evidence="1" id="KW-0812">Transmembrane</keyword>
<dbReference type="GeneTree" id="ENSGT01050000244808"/>
<evidence type="ECO:0000313" key="3">
    <source>
        <dbReference type="Proteomes" id="UP000694407"/>
    </source>
</evidence>
<dbReference type="Pfam" id="PF13895">
    <property type="entry name" value="Ig_2"/>
    <property type="match status" value="1"/>
</dbReference>
<dbReference type="AlphaFoldDB" id="A0A8C5ZCE8"/>
<organism evidence="2 3">
    <name type="scientific">Marmota marmota marmota</name>
    <name type="common">Alpine marmot</name>
    <dbReference type="NCBI Taxonomy" id="9994"/>
    <lineage>
        <taxon>Eukaryota</taxon>
        <taxon>Metazoa</taxon>
        <taxon>Chordata</taxon>
        <taxon>Craniata</taxon>
        <taxon>Vertebrata</taxon>
        <taxon>Euteleostomi</taxon>
        <taxon>Mammalia</taxon>
        <taxon>Eutheria</taxon>
        <taxon>Euarchontoglires</taxon>
        <taxon>Glires</taxon>
        <taxon>Rodentia</taxon>
        <taxon>Sciuromorpha</taxon>
        <taxon>Sciuridae</taxon>
        <taxon>Xerinae</taxon>
        <taxon>Marmotini</taxon>
        <taxon>Marmota</taxon>
    </lineage>
</organism>
<dbReference type="Proteomes" id="UP000694407">
    <property type="component" value="Unplaced"/>
</dbReference>
<gene>
    <name evidence="2" type="primary">Milr1</name>
</gene>
<keyword evidence="1" id="KW-1133">Transmembrane helix</keyword>
<feature type="transmembrane region" description="Helical" evidence="1">
    <location>
        <begin position="149"/>
        <end position="169"/>
    </location>
</feature>
<dbReference type="InterPro" id="IPR036179">
    <property type="entry name" value="Ig-like_dom_sf"/>
</dbReference>
<evidence type="ECO:0000256" key="1">
    <source>
        <dbReference type="SAM" id="Phobius"/>
    </source>
</evidence>
<dbReference type="InterPro" id="IPR013783">
    <property type="entry name" value="Ig-like_fold"/>
</dbReference>
<dbReference type="GeneID" id="107158347"/>
<reference evidence="2" key="2">
    <citation type="submission" date="2025-09" db="UniProtKB">
        <authorList>
            <consortium name="Ensembl"/>
        </authorList>
    </citation>
    <scope>IDENTIFICATION</scope>
</reference>
<name>A0A8C5ZCE8_MARMA</name>
<evidence type="ECO:0008006" key="4">
    <source>
        <dbReference type="Google" id="ProtNLM"/>
    </source>
</evidence>
<keyword evidence="3" id="KW-1185">Reference proteome</keyword>
<dbReference type="CTD" id="284021"/>
<dbReference type="Gene3D" id="2.60.40.10">
    <property type="entry name" value="Immunoglobulins"/>
    <property type="match status" value="1"/>
</dbReference>
<reference evidence="2" key="1">
    <citation type="submission" date="2025-08" db="UniProtKB">
        <authorList>
            <consortium name="Ensembl"/>
        </authorList>
    </citation>
    <scope>IDENTIFICATION</scope>
</reference>
<dbReference type="SUPFAM" id="SSF48726">
    <property type="entry name" value="Immunoglobulin"/>
    <property type="match status" value="1"/>
</dbReference>
<proteinExistence type="predicted"/>
<keyword evidence="1" id="KW-0472">Membrane</keyword>
<protein>
    <recommendedName>
        <fullName evidence="4">Allergin-1</fullName>
    </recommendedName>
</protein>
<dbReference type="Ensembl" id="ENSMMMT00000013736.1">
    <property type="protein sequence ID" value="ENSMMMP00000012025.1"/>
    <property type="gene ID" value="ENSMMMG00000010771.1"/>
</dbReference>
<dbReference type="RefSeq" id="XP_015360309.1">
    <property type="nucleotide sequence ID" value="XM_015504823.2"/>
</dbReference>
<dbReference type="KEGG" id="mmma:107158347"/>
<dbReference type="OrthoDB" id="9947088at2759"/>
<sequence length="245" mass="27294">MISAPPSSLVPLKRMCRHLNTFFFWGIFSSVTFQKAVLNCNTMKKNGFSSPNLNSNTNVVVLGQNVSLLCSYKNESLEIKYLLFLNKKLLGNRTGKGEAVTFNVTISTADDLGSYKCKAVLFNCSTYSNPFNFTVSEGDRCPICPVLPLLLPGLLLVLLAIILVLVFWLQRKYKAKKAMRENVPKDPGDISMEGELYVNICETLAGTKHTQEIHYATPEFREVAPGKPEACHDYVTDSAYSELAF</sequence>
<accession>A0A8C5ZCE8</accession>
<evidence type="ECO:0000313" key="2">
    <source>
        <dbReference type="Ensembl" id="ENSMMMP00000012025.1"/>
    </source>
</evidence>